<keyword evidence="1" id="KW-1133">Transmembrane helix</keyword>
<reference evidence="3 4" key="1">
    <citation type="submission" date="2015-09" db="EMBL/GenBank/DDBJ databases">
        <authorList>
            <consortium name="Swine Surveillance"/>
        </authorList>
    </citation>
    <scope>NUCLEOTIDE SEQUENCE [LARGE SCALE GENOMIC DNA]</scope>
    <source>
        <strain evidence="3 4">CECT 8383</strain>
    </source>
</reference>
<dbReference type="STRING" id="340021.TM5383_01147"/>
<gene>
    <name evidence="3" type="ORF">TM5383_01147</name>
</gene>
<evidence type="ECO:0000313" key="4">
    <source>
        <dbReference type="Proteomes" id="UP000051681"/>
    </source>
</evidence>
<dbReference type="Proteomes" id="UP000051681">
    <property type="component" value="Unassembled WGS sequence"/>
</dbReference>
<organism evidence="3 4">
    <name type="scientific">Thalassovita mediterranea</name>
    <dbReference type="NCBI Taxonomy" id="340021"/>
    <lineage>
        <taxon>Bacteria</taxon>
        <taxon>Pseudomonadati</taxon>
        <taxon>Pseudomonadota</taxon>
        <taxon>Alphaproteobacteria</taxon>
        <taxon>Rhodobacterales</taxon>
        <taxon>Roseobacteraceae</taxon>
        <taxon>Thalassovita</taxon>
    </lineage>
</organism>
<proteinExistence type="predicted"/>
<protein>
    <submittedName>
        <fullName evidence="3">Phosphonate utilization associated putative membrane protein</fullName>
    </submittedName>
</protein>
<accession>A0A0P1GNW7</accession>
<feature type="transmembrane region" description="Helical" evidence="1">
    <location>
        <begin position="279"/>
        <end position="297"/>
    </location>
</feature>
<feature type="transmembrane region" description="Helical" evidence="1">
    <location>
        <begin position="39"/>
        <end position="59"/>
    </location>
</feature>
<keyword evidence="1" id="KW-0472">Membrane</keyword>
<dbReference type="EMBL" id="CYSF01000006">
    <property type="protein sequence ID" value="CUH83943.1"/>
    <property type="molecule type" value="Genomic_DNA"/>
</dbReference>
<feature type="transmembrane region" description="Helical" evidence="1">
    <location>
        <begin position="156"/>
        <end position="175"/>
    </location>
</feature>
<dbReference type="RefSeq" id="WP_058318052.1">
    <property type="nucleotide sequence ID" value="NZ_CYSF01000006.1"/>
</dbReference>
<dbReference type="Pfam" id="PF00892">
    <property type="entry name" value="EamA"/>
    <property type="match status" value="1"/>
</dbReference>
<feature type="transmembrane region" description="Helical" evidence="1">
    <location>
        <begin position="250"/>
        <end position="272"/>
    </location>
</feature>
<keyword evidence="4" id="KW-1185">Reference proteome</keyword>
<feature type="transmembrane region" description="Helical" evidence="1">
    <location>
        <begin position="6"/>
        <end position="27"/>
    </location>
</feature>
<name>A0A0P1GNW7_9RHOB</name>
<dbReference type="GO" id="GO:0016020">
    <property type="term" value="C:membrane"/>
    <property type="evidence" value="ECO:0007669"/>
    <property type="project" value="InterPro"/>
</dbReference>
<dbReference type="OrthoDB" id="5243804at2"/>
<evidence type="ECO:0000313" key="3">
    <source>
        <dbReference type="EMBL" id="CUH83943.1"/>
    </source>
</evidence>
<dbReference type="AlphaFoldDB" id="A0A0P1GNW7"/>
<feature type="transmembrane region" description="Helical" evidence="1">
    <location>
        <begin position="71"/>
        <end position="93"/>
    </location>
</feature>
<dbReference type="SUPFAM" id="SSF103481">
    <property type="entry name" value="Multidrug resistance efflux transporter EmrE"/>
    <property type="match status" value="2"/>
</dbReference>
<evidence type="ECO:0000259" key="2">
    <source>
        <dbReference type="Pfam" id="PF00892"/>
    </source>
</evidence>
<feature type="transmembrane region" description="Helical" evidence="1">
    <location>
        <begin position="126"/>
        <end position="144"/>
    </location>
</feature>
<feature type="transmembrane region" description="Helical" evidence="1">
    <location>
        <begin position="187"/>
        <end position="209"/>
    </location>
</feature>
<dbReference type="InterPro" id="IPR037185">
    <property type="entry name" value="EmrE-like"/>
</dbReference>
<sequence>MDAHLWIFIAMMAAGFQTLRFMVQKLLSMGTLSSGGATLARFVYAAPFVAALTLGYLGVQGVAFPALGAMFWPFALVGALAQILATWCVVALFHHRNFAVGITFKKTEVVQTALVGFLVLGDRISMLGLAAIFVGLGGVLVLSGRPEGKGGFLNKGAALGLLSGAFFAISAVGYRGATLEVGSEDPLLRAMVSLMFVTASQAVGLSLFLRWREPGEVGRVLASWRQAIWVGLSGLGGSLCWFWAFTLQNAAYVFAVGQVEVIFSIFVSTLVFREKLTKNEVWGMVLITLSVMTLVQSL</sequence>
<feature type="transmembrane region" description="Helical" evidence="1">
    <location>
        <begin position="221"/>
        <end position="244"/>
    </location>
</feature>
<keyword evidence="1" id="KW-0812">Transmembrane</keyword>
<dbReference type="InterPro" id="IPR000620">
    <property type="entry name" value="EamA_dom"/>
</dbReference>
<feature type="domain" description="EamA" evidence="2">
    <location>
        <begin position="155"/>
        <end position="294"/>
    </location>
</feature>
<evidence type="ECO:0000256" key="1">
    <source>
        <dbReference type="SAM" id="Phobius"/>
    </source>
</evidence>